<protein>
    <submittedName>
        <fullName evidence="1">Uncharacterized protein</fullName>
    </submittedName>
</protein>
<dbReference type="EMBL" id="KX156152">
    <property type="protein sequence ID" value="ANI24852.1"/>
    <property type="molecule type" value="Genomic_DNA"/>
</dbReference>
<sequence length="75" mass="8672">MPVSKILQLNCHTVFQDEIELSREIADYGIEVMKVKIIEKDYEGDDDAVSTMLHLNRETTKLVAEKLMEFALEEN</sequence>
<gene>
    <name evidence="1" type="ORF">SMUDGE_233</name>
</gene>
<evidence type="ECO:0000313" key="1">
    <source>
        <dbReference type="EMBL" id="ANI24852.1"/>
    </source>
</evidence>
<dbReference type="Proteomes" id="UP000221160">
    <property type="component" value="Segment"/>
</dbReference>
<reference evidence="1 2" key="1">
    <citation type="submission" date="2016-04" db="EMBL/GenBank/DDBJ databases">
        <authorList>
            <person name="Julius N."/>
            <person name="Cornell J."/>
            <person name="Berluti C."/>
            <person name="Schuhmacher Z."/>
            <person name="Giessler C."/>
            <person name="Himelright M."/>
            <person name="Boyd C."/>
            <person name="Nguyen J."/>
            <person name="Desmarais A."/>
            <person name="Gilliam B."/>
            <person name="Sutterfield B."/>
            <person name="Heatherly C."/>
            <person name="Del Gallo E."/>
            <person name="Nguyen B."/>
            <person name="Parada J."/>
            <person name="Tukruni M."/>
            <person name="Carson R."/>
            <person name="Temple L."/>
        </authorList>
    </citation>
    <scope>NUCLEOTIDE SEQUENCE [LARGE SCALE GENOMIC DNA]</scope>
</reference>
<organism evidence="1 2">
    <name type="scientific">Bacillus phage Smudge</name>
    <dbReference type="NCBI Taxonomy" id="1852566"/>
    <lineage>
        <taxon>Viruses</taxon>
        <taxon>Duplodnaviria</taxon>
        <taxon>Heunggongvirae</taxon>
        <taxon>Uroviricota</taxon>
        <taxon>Caudoviricetes</taxon>
        <taxon>Herelleviridae</taxon>
        <taxon>Bastillevirinae</taxon>
        <taxon>Wphvirus</taxon>
        <taxon>Wphvirus megatron</taxon>
    </lineage>
</organism>
<name>A0A173H2Y9_9CAUD</name>
<proteinExistence type="predicted"/>
<evidence type="ECO:0000313" key="2">
    <source>
        <dbReference type="Proteomes" id="UP000221160"/>
    </source>
</evidence>
<accession>A0A173H2Y9</accession>